<keyword evidence="2" id="KW-1185">Reference proteome</keyword>
<gene>
    <name evidence="1" type="ORF">M917_1224</name>
</gene>
<accession>U4T3N3</accession>
<dbReference type="PANTHER" id="PTHR32305">
    <property type="match status" value="1"/>
</dbReference>
<dbReference type="EMBL" id="AUSW01000018">
    <property type="protein sequence ID" value="ERL55882.1"/>
    <property type="molecule type" value="Genomic_DNA"/>
</dbReference>
<comment type="caution">
    <text evidence="1">The sequence shown here is derived from an EMBL/GenBank/DDBJ whole genome shotgun (WGS) entry which is preliminary data.</text>
</comment>
<dbReference type="PATRIC" id="fig|1354303.4.peg.1207"/>
<dbReference type="Proteomes" id="UP000016761">
    <property type="component" value="Unassembled WGS sequence"/>
</dbReference>
<sequence length="311" mass="34479">MLYRFYIELSITLSVKFLTNQAGQITDSYQYDAYGEITNKTGNTDNIYLYTGEQFDRSLNQYYLRARYYNQGVGRFTQMDSWHGKVSDPTTLNKYLYANGAPILYTDPSGHFGLASFGSSFSVMSTLNSIAIPSSAAFLAKASVGLLTAGVITHTAIDSDSTIARILRSGIAQQALKIERGIQKERIKRRANGKPIKFYYSSRLRIISISSKGGTLATPKYSGHLGNGVPKPPGFYGTDIQPWDKTYTQESLSALFYGGDKKRDVSWFLAFDGTTCIPVYSTPHECYIPSALGMNVPVQTITIGPNHMEPY</sequence>
<dbReference type="InterPro" id="IPR050708">
    <property type="entry name" value="T6SS_VgrG/RHS"/>
</dbReference>
<dbReference type="STRING" id="1354303.M917_1224"/>
<dbReference type="InterPro" id="IPR022385">
    <property type="entry name" value="Rhs_assc_core"/>
</dbReference>
<dbReference type="eggNOG" id="COG3209">
    <property type="taxonomic scope" value="Bacteria"/>
</dbReference>
<dbReference type="AlphaFoldDB" id="U4T3N3"/>
<reference evidence="1 2" key="1">
    <citation type="journal article" date="2013" name="Genome Announc.">
        <title>Draft Genome Sequence of Psychrobacter aquaticus Strain CMS 56T, Isolated from a Cyanobacterial Mat Sample Collected from Water Bodies in the McMurdo Dry Valley Region of Antarctica.</title>
        <authorList>
            <person name="Reddy G.S."/>
            <person name="Ara S."/>
            <person name="Singh A."/>
            <person name="Kumar Pinnaka A."/>
            <person name="Shivaji S."/>
        </authorList>
    </citation>
    <scope>NUCLEOTIDE SEQUENCE [LARGE SCALE GENOMIC DNA]</scope>
    <source>
        <strain evidence="1 2">CMS 56</strain>
    </source>
</reference>
<protein>
    <submittedName>
        <fullName evidence="1">Rhs family protein</fullName>
    </submittedName>
</protein>
<dbReference type="PANTHER" id="PTHR32305:SF15">
    <property type="entry name" value="PROTEIN RHSA-RELATED"/>
    <property type="match status" value="1"/>
</dbReference>
<organism evidence="1 2">
    <name type="scientific">Psychrobacter aquaticus CMS 56</name>
    <dbReference type="NCBI Taxonomy" id="1354303"/>
    <lineage>
        <taxon>Bacteria</taxon>
        <taxon>Pseudomonadati</taxon>
        <taxon>Pseudomonadota</taxon>
        <taxon>Gammaproteobacteria</taxon>
        <taxon>Moraxellales</taxon>
        <taxon>Moraxellaceae</taxon>
        <taxon>Psychrobacter</taxon>
    </lineage>
</organism>
<name>U4T3N3_9GAMM</name>
<evidence type="ECO:0000313" key="1">
    <source>
        <dbReference type="EMBL" id="ERL55882.1"/>
    </source>
</evidence>
<dbReference type="NCBIfam" id="TIGR03696">
    <property type="entry name" value="Rhs_assc_core"/>
    <property type="match status" value="1"/>
</dbReference>
<proteinExistence type="predicted"/>
<evidence type="ECO:0000313" key="2">
    <source>
        <dbReference type="Proteomes" id="UP000016761"/>
    </source>
</evidence>
<dbReference type="Gene3D" id="2.180.10.10">
    <property type="entry name" value="RHS repeat-associated core"/>
    <property type="match status" value="1"/>
</dbReference>